<dbReference type="InterPro" id="IPR009768">
    <property type="entry name" value="MAP70"/>
</dbReference>
<organism evidence="8 9">
    <name type="scientific">Datura stramonium</name>
    <name type="common">Jimsonweed</name>
    <name type="synonym">Common thornapple</name>
    <dbReference type="NCBI Taxonomy" id="4076"/>
    <lineage>
        <taxon>Eukaryota</taxon>
        <taxon>Viridiplantae</taxon>
        <taxon>Streptophyta</taxon>
        <taxon>Embryophyta</taxon>
        <taxon>Tracheophyta</taxon>
        <taxon>Spermatophyta</taxon>
        <taxon>Magnoliopsida</taxon>
        <taxon>eudicotyledons</taxon>
        <taxon>Gunneridae</taxon>
        <taxon>Pentapetalae</taxon>
        <taxon>asterids</taxon>
        <taxon>lamiids</taxon>
        <taxon>Solanales</taxon>
        <taxon>Solanaceae</taxon>
        <taxon>Solanoideae</taxon>
        <taxon>Datureae</taxon>
        <taxon>Datura</taxon>
    </lineage>
</organism>
<reference evidence="8 9" key="1">
    <citation type="journal article" date="2021" name="BMC Genomics">
        <title>Datura genome reveals duplications of psychoactive alkaloid biosynthetic genes and high mutation rate following tissue culture.</title>
        <authorList>
            <person name="Rajewski A."/>
            <person name="Carter-House D."/>
            <person name="Stajich J."/>
            <person name="Litt A."/>
        </authorList>
    </citation>
    <scope>NUCLEOTIDE SEQUENCE [LARGE SCALE GENOMIC DNA]</scope>
    <source>
        <strain evidence="8">AR-01</strain>
    </source>
</reference>
<evidence type="ECO:0000256" key="1">
    <source>
        <dbReference type="ARBA" id="ARBA00004245"/>
    </source>
</evidence>
<evidence type="ECO:0000256" key="2">
    <source>
        <dbReference type="ARBA" id="ARBA00008825"/>
    </source>
</evidence>
<comment type="caution">
    <text evidence="8">The sequence shown here is derived from an EMBL/GenBank/DDBJ whole genome shotgun (WGS) entry which is preliminary data.</text>
</comment>
<sequence length="88" mass="10122">MSGFYEVCAEELFHVHPDPVILELNNLQNQLKEKDRELGAALSEVKALKATEVLKDRALEELGNEFQRLEGKLKMENLLEQKNLDIKD</sequence>
<evidence type="ECO:0000313" key="8">
    <source>
        <dbReference type="EMBL" id="MCD7447626.1"/>
    </source>
</evidence>
<dbReference type="PANTHER" id="PTHR31246">
    <property type="entry name" value="MICROTUBULE-ASSOCIATED PROTEIN 70-2"/>
    <property type="match status" value="1"/>
</dbReference>
<keyword evidence="4" id="KW-0493">Microtubule</keyword>
<evidence type="ECO:0000256" key="4">
    <source>
        <dbReference type="ARBA" id="ARBA00022701"/>
    </source>
</evidence>
<evidence type="ECO:0000313" key="9">
    <source>
        <dbReference type="Proteomes" id="UP000823775"/>
    </source>
</evidence>
<evidence type="ECO:0000256" key="3">
    <source>
        <dbReference type="ARBA" id="ARBA00022490"/>
    </source>
</evidence>
<dbReference type="PANTHER" id="PTHR31246:SF5">
    <property type="entry name" value="MICROTUBULE-ASSOCIATED PROTEIN 70-5"/>
    <property type="match status" value="1"/>
</dbReference>
<gene>
    <name evidence="8" type="ORF">HAX54_032244</name>
</gene>
<evidence type="ECO:0000256" key="7">
    <source>
        <dbReference type="SAM" id="Coils"/>
    </source>
</evidence>
<dbReference type="Proteomes" id="UP000823775">
    <property type="component" value="Unassembled WGS sequence"/>
</dbReference>
<accession>A0ABS8RMY8</accession>
<dbReference type="Pfam" id="PF07058">
    <property type="entry name" value="MAP70"/>
    <property type="match status" value="1"/>
</dbReference>
<name>A0ABS8RMY8_DATST</name>
<proteinExistence type="inferred from homology"/>
<protein>
    <submittedName>
        <fullName evidence="8">Uncharacterized protein</fullName>
    </submittedName>
</protein>
<evidence type="ECO:0000256" key="5">
    <source>
        <dbReference type="ARBA" id="ARBA00023054"/>
    </source>
</evidence>
<comment type="similarity">
    <text evidence="2">Belongs to the MAP70 family.</text>
</comment>
<keyword evidence="3" id="KW-0963">Cytoplasm</keyword>
<comment type="subcellular location">
    <subcellularLocation>
        <location evidence="1">Cytoplasm</location>
        <location evidence="1">Cytoskeleton</location>
    </subcellularLocation>
</comment>
<dbReference type="EMBL" id="JACEIK010000041">
    <property type="protein sequence ID" value="MCD7447626.1"/>
    <property type="molecule type" value="Genomic_DNA"/>
</dbReference>
<evidence type="ECO:0000256" key="6">
    <source>
        <dbReference type="ARBA" id="ARBA00023212"/>
    </source>
</evidence>
<keyword evidence="6" id="KW-0206">Cytoskeleton</keyword>
<keyword evidence="5 7" id="KW-0175">Coiled coil</keyword>
<keyword evidence="9" id="KW-1185">Reference proteome</keyword>
<feature type="coiled-coil region" evidence="7">
    <location>
        <begin position="24"/>
        <end position="79"/>
    </location>
</feature>